<evidence type="ECO:0000259" key="12">
    <source>
        <dbReference type="SMART" id="SM00559"/>
    </source>
</evidence>
<feature type="domain" description="Ku" evidence="12">
    <location>
        <begin position="331"/>
        <end position="471"/>
    </location>
</feature>
<dbReference type="CDD" id="cd00873">
    <property type="entry name" value="KU80"/>
    <property type="match status" value="1"/>
</dbReference>
<gene>
    <name evidence="13" type="primary">CSON007092</name>
</gene>
<dbReference type="GO" id="GO:0016787">
    <property type="term" value="F:hydrolase activity"/>
    <property type="evidence" value="ECO:0007669"/>
    <property type="project" value="UniProtKB-KW"/>
</dbReference>
<dbReference type="InterPro" id="IPR014893">
    <property type="entry name" value="Ku_PK_bind"/>
</dbReference>
<reference evidence="14" key="2">
    <citation type="submission" date="2018-07" db="EMBL/GenBank/DDBJ databases">
        <authorList>
            <person name="Quirk P.G."/>
            <person name="Krulwich T.A."/>
        </authorList>
    </citation>
    <scope>NUCLEOTIDE SEQUENCE</scope>
</reference>
<dbReference type="EMBL" id="UFQT01002669">
    <property type="protein sequence ID" value="SSX33898.1"/>
    <property type="molecule type" value="Genomic_DNA"/>
</dbReference>
<comment type="subcellular location">
    <subcellularLocation>
        <location evidence="1">Nucleus</location>
    </subcellularLocation>
</comment>
<dbReference type="Pfam" id="PF03731">
    <property type="entry name" value="Ku_N"/>
    <property type="match status" value="1"/>
</dbReference>
<dbReference type="InterPro" id="IPR005161">
    <property type="entry name" value="Ku_N"/>
</dbReference>
<dbReference type="SUPFAM" id="SSF101420">
    <property type="entry name" value="C-terminal domain of Ku80"/>
    <property type="match status" value="1"/>
</dbReference>
<dbReference type="OMA" id="WAMQYVW"/>
<dbReference type="Gene3D" id="1.25.40.240">
    <property type="entry name" value="Ku, C-terminal domain"/>
    <property type="match status" value="1"/>
</dbReference>
<proteinExistence type="inferred from homology"/>
<evidence type="ECO:0000256" key="8">
    <source>
        <dbReference type="ARBA" id="ARBA00023125"/>
    </source>
</evidence>
<organism evidence="13">
    <name type="scientific">Culicoides sonorensis</name>
    <name type="common">Biting midge</name>
    <dbReference type="NCBI Taxonomy" id="179676"/>
    <lineage>
        <taxon>Eukaryota</taxon>
        <taxon>Metazoa</taxon>
        <taxon>Ecdysozoa</taxon>
        <taxon>Arthropoda</taxon>
        <taxon>Hexapoda</taxon>
        <taxon>Insecta</taxon>
        <taxon>Pterygota</taxon>
        <taxon>Neoptera</taxon>
        <taxon>Endopterygota</taxon>
        <taxon>Diptera</taxon>
        <taxon>Nematocera</taxon>
        <taxon>Chironomoidea</taxon>
        <taxon>Ceratopogonidae</taxon>
        <taxon>Ceratopogoninae</taxon>
        <taxon>Culicoides</taxon>
        <taxon>Monoculicoides</taxon>
    </lineage>
</organism>
<evidence type="ECO:0000256" key="3">
    <source>
        <dbReference type="ARBA" id="ARBA00022741"/>
    </source>
</evidence>
<dbReference type="SMART" id="SM00559">
    <property type="entry name" value="Ku78"/>
    <property type="match status" value="1"/>
</dbReference>
<sequence>MPPKKAQKDALLIIFDCGPDSNVTSSKDGETFFSRAKKCIMQIYQKKIFENSNDELGLVIMGGDTQNRMHQKILAENSESTYHNLTEVLEMKIPTWDAVRFIEREIELCENHRADWIEAILLGLDILHDMSMSRFYQKMKIILLTTFASPISYDREQIDELIGGINENGVDLIVINDNIEYNGDFTHDPPHFSQPIDKTQTQDSSEKLIEEIVDQTKGYLCNIENAELHLVYFEKKKVKGRPNPYTFKIGSQISMDVVEYVKVTETKFLDPWKSINTTTGDDVERKIKYYQNDKEIKTAGAVGAEHETSPDFIGANLLLDSSDRPLQNAQMEVDEPVHNTITGYMYGSTPVPYEPTISQSFGEKCLDCINFSERKYMLSEYFTGKGCHVILPKLTSKSSIKKFATIVRALYESNYVIIARKMYNKHSSPKIVALIPEYTDDHEDPKPYLTMIGLHFYEDCVDIKFPSLKNTKKNKPSDDQLQLMEDLINSMDLMTAGDEKSGNSEAFSLNKTLNPVNQHVCRMIAHRALRPNEPLQEISEELAKLIDVPDKIKAQSKDILLKAKDSFELQEITLPTRMEKLQAQLKKIEEKYPDNNSNQNNDQNLPVDSQLNHVTTANPGEEFLFLIDRGVLIFDAAAQQLRDILHNLTFKSFDPLRLKILKGIVSYRYKAIEVNPQSYNEFIKNYKNELLSKGMHDFFTEMIVNEGNGLILSSESNLSDVTLEAGEEFLKSIPIATDVPLIQAPDDDDSELMNLLE</sequence>
<dbReference type="EMBL" id="UFQS01002669">
    <property type="protein sequence ID" value="SSX14493.1"/>
    <property type="molecule type" value="Genomic_DNA"/>
</dbReference>
<name>A0A336LCQ3_CULSO</name>
<dbReference type="Pfam" id="PF02735">
    <property type="entry name" value="Ku"/>
    <property type="match status" value="1"/>
</dbReference>
<dbReference type="GO" id="GO:0000723">
    <property type="term" value="P:telomere maintenance"/>
    <property type="evidence" value="ECO:0007669"/>
    <property type="project" value="InterPro"/>
</dbReference>
<evidence type="ECO:0000256" key="6">
    <source>
        <dbReference type="ARBA" id="ARBA00022806"/>
    </source>
</evidence>
<evidence type="ECO:0000256" key="11">
    <source>
        <dbReference type="ARBA" id="ARBA00023242"/>
    </source>
</evidence>
<dbReference type="GO" id="GO:0005524">
    <property type="term" value="F:ATP binding"/>
    <property type="evidence" value="ECO:0007669"/>
    <property type="project" value="UniProtKB-KW"/>
</dbReference>
<keyword evidence="3" id="KW-0547">Nucleotide-binding</keyword>
<keyword evidence="8" id="KW-0238">DNA-binding</keyword>
<dbReference type="InterPro" id="IPR016194">
    <property type="entry name" value="SPOC-like_C_dom_sf"/>
</dbReference>
<dbReference type="Gene3D" id="1.10.1600.10">
    <property type="match status" value="1"/>
</dbReference>
<keyword evidence="11" id="KW-0539">Nucleus</keyword>
<evidence type="ECO:0000313" key="14">
    <source>
        <dbReference type="EMBL" id="SSX33898.1"/>
    </source>
</evidence>
<dbReference type="GO" id="GO:0003690">
    <property type="term" value="F:double-stranded DNA binding"/>
    <property type="evidence" value="ECO:0007669"/>
    <property type="project" value="TreeGrafter"/>
</dbReference>
<evidence type="ECO:0000256" key="5">
    <source>
        <dbReference type="ARBA" id="ARBA00022801"/>
    </source>
</evidence>
<keyword evidence="7" id="KW-0067">ATP-binding</keyword>
<dbReference type="Gene3D" id="2.40.290.10">
    <property type="match status" value="1"/>
</dbReference>
<dbReference type="GO" id="GO:0003684">
    <property type="term" value="F:damaged DNA binding"/>
    <property type="evidence" value="ECO:0007669"/>
    <property type="project" value="InterPro"/>
</dbReference>
<dbReference type="GO" id="GO:0006310">
    <property type="term" value="P:DNA recombination"/>
    <property type="evidence" value="ECO:0007669"/>
    <property type="project" value="UniProtKB-KW"/>
</dbReference>
<evidence type="ECO:0000256" key="10">
    <source>
        <dbReference type="ARBA" id="ARBA00023204"/>
    </source>
</evidence>
<accession>A0A336LCQ3</accession>
<dbReference type="GO" id="GO:0004386">
    <property type="term" value="F:helicase activity"/>
    <property type="evidence" value="ECO:0007669"/>
    <property type="project" value="UniProtKB-KW"/>
</dbReference>
<evidence type="ECO:0000256" key="7">
    <source>
        <dbReference type="ARBA" id="ARBA00022840"/>
    </source>
</evidence>
<dbReference type="Pfam" id="PF08785">
    <property type="entry name" value="Ku_PK_bind"/>
    <property type="match status" value="1"/>
</dbReference>
<dbReference type="Gene3D" id="3.40.50.410">
    <property type="entry name" value="von Willebrand factor, type A domain"/>
    <property type="match status" value="1"/>
</dbReference>
<keyword evidence="6" id="KW-0347">Helicase</keyword>
<dbReference type="PANTHER" id="PTHR12604:SF4">
    <property type="entry name" value="X-RAY REPAIR CROSS-COMPLEMENTING PROTEIN 5"/>
    <property type="match status" value="1"/>
</dbReference>
<evidence type="ECO:0000256" key="2">
    <source>
        <dbReference type="ARBA" id="ARBA00007726"/>
    </source>
</evidence>
<evidence type="ECO:0000256" key="4">
    <source>
        <dbReference type="ARBA" id="ARBA00022763"/>
    </source>
</evidence>
<dbReference type="SUPFAM" id="SSF53300">
    <property type="entry name" value="vWA-like"/>
    <property type="match status" value="1"/>
</dbReference>
<dbReference type="SUPFAM" id="SSF100939">
    <property type="entry name" value="SPOC domain-like"/>
    <property type="match status" value="1"/>
</dbReference>
<dbReference type="GO" id="GO:0042162">
    <property type="term" value="F:telomeric DNA binding"/>
    <property type="evidence" value="ECO:0007669"/>
    <property type="project" value="InterPro"/>
</dbReference>
<dbReference type="InterPro" id="IPR036465">
    <property type="entry name" value="vWFA_dom_sf"/>
</dbReference>
<dbReference type="AlphaFoldDB" id="A0A336LCQ3"/>
<dbReference type="InterPro" id="IPR036494">
    <property type="entry name" value="Ku_C_sf"/>
</dbReference>
<dbReference type="InterPro" id="IPR024193">
    <property type="entry name" value="Ku80"/>
</dbReference>
<keyword evidence="10" id="KW-0234">DNA repair</keyword>
<dbReference type="FunFam" id="1.10.1600.10:FF:000002">
    <property type="entry name" value="X-ray repair cross-complementing protein 5"/>
    <property type="match status" value="1"/>
</dbReference>
<keyword evidence="4" id="KW-0227">DNA damage</keyword>
<evidence type="ECO:0000256" key="9">
    <source>
        <dbReference type="ARBA" id="ARBA00023172"/>
    </source>
</evidence>
<evidence type="ECO:0000256" key="1">
    <source>
        <dbReference type="ARBA" id="ARBA00004123"/>
    </source>
</evidence>
<dbReference type="GO" id="GO:0043564">
    <property type="term" value="C:Ku70:Ku80 complex"/>
    <property type="evidence" value="ECO:0007669"/>
    <property type="project" value="InterPro"/>
</dbReference>
<dbReference type="InterPro" id="IPR006164">
    <property type="entry name" value="DNA_bd_Ku70/Ku80"/>
</dbReference>
<reference evidence="13" key="1">
    <citation type="submission" date="2018-04" db="EMBL/GenBank/DDBJ databases">
        <authorList>
            <person name="Go L.Y."/>
            <person name="Mitchell J.A."/>
        </authorList>
    </citation>
    <scope>NUCLEOTIDE SEQUENCE</scope>
    <source>
        <tissue evidence="13">Whole organism</tissue>
    </source>
</reference>
<evidence type="ECO:0000313" key="13">
    <source>
        <dbReference type="EMBL" id="SSX14493.1"/>
    </source>
</evidence>
<comment type="similarity">
    <text evidence="2">Belongs to the ku80 family.</text>
</comment>
<dbReference type="VEuPathDB" id="VectorBase:CSON007092"/>
<dbReference type="PANTHER" id="PTHR12604">
    <property type="entry name" value="KU AUTOANTIGEN DNA HELICASE"/>
    <property type="match status" value="1"/>
</dbReference>
<keyword evidence="5" id="KW-0378">Hydrolase</keyword>
<protein>
    <submittedName>
        <fullName evidence="13">CSON007092 protein</fullName>
    </submittedName>
</protein>
<dbReference type="GO" id="GO:0006303">
    <property type="term" value="P:double-strand break repair via nonhomologous end joining"/>
    <property type="evidence" value="ECO:0007669"/>
    <property type="project" value="InterPro"/>
</dbReference>
<keyword evidence="9" id="KW-0233">DNA recombination</keyword>